<organism evidence="2 3">
    <name type="scientific">Gossypium stocksii</name>
    <dbReference type="NCBI Taxonomy" id="47602"/>
    <lineage>
        <taxon>Eukaryota</taxon>
        <taxon>Viridiplantae</taxon>
        <taxon>Streptophyta</taxon>
        <taxon>Embryophyta</taxon>
        <taxon>Tracheophyta</taxon>
        <taxon>Spermatophyta</taxon>
        <taxon>Magnoliopsida</taxon>
        <taxon>eudicotyledons</taxon>
        <taxon>Gunneridae</taxon>
        <taxon>Pentapetalae</taxon>
        <taxon>rosids</taxon>
        <taxon>malvids</taxon>
        <taxon>Malvales</taxon>
        <taxon>Malvaceae</taxon>
        <taxon>Malvoideae</taxon>
        <taxon>Gossypium</taxon>
    </lineage>
</organism>
<reference evidence="2 3" key="1">
    <citation type="journal article" date="2021" name="Plant Biotechnol. J.">
        <title>Multi-omics assisted identification of the key and species-specific regulatory components of drought-tolerant mechanisms in Gossypium stocksii.</title>
        <authorList>
            <person name="Yu D."/>
            <person name="Ke L."/>
            <person name="Zhang D."/>
            <person name="Wu Y."/>
            <person name="Sun Y."/>
            <person name="Mei J."/>
            <person name="Sun J."/>
            <person name="Sun Y."/>
        </authorList>
    </citation>
    <scope>NUCLEOTIDE SEQUENCE [LARGE SCALE GENOMIC DNA]</scope>
    <source>
        <strain evidence="3">cv. E1</strain>
        <tissue evidence="2">Leaf</tissue>
    </source>
</reference>
<dbReference type="InterPro" id="IPR002156">
    <property type="entry name" value="RNaseH_domain"/>
</dbReference>
<comment type="caution">
    <text evidence="2">The sequence shown here is derived from an EMBL/GenBank/DDBJ whole genome shotgun (WGS) entry which is preliminary data.</text>
</comment>
<feature type="domain" description="RNase H type-1" evidence="1">
    <location>
        <begin position="6"/>
        <end position="82"/>
    </location>
</feature>
<keyword evidence="3" id="KW-1185">Reference proteome</keyword>
<name>A0A9D3VHU1_9ROSI</name>
<dbReference type="AlphaFoldDB" id="A0A9D3VHU1"/>
<protein>
    <recommendedName>
        <fullName evidence="1">RNase H type-1 domain-containing protein</fullName>
    </recommendedName>
</protein>
<dbReference type="PANTHER" id="PTHR47723">
    <property type="entry name" value="OS05G0353850 PROTEIN"/>
    <property type="match status" value="1"/>
</dbReference>
<dbReference type="SUPFAM" id="SSF53098">
    <property type="entry name" value="Ribonuclease H-like"/>
    <property type="match status" value="1"/>
</dbReference>
<sequence length="84" mass="9257">AFLSNTHATPVGVVYNITGEWMVGFSLKVGGSSVFQVEARAFFKGLQIMWDSGFRQVELKSDNTLLIEIICNGSPLDNNLLEMC</sequence>
<dbReference type="CDD" id="cd06222">
    <property type="entry name" value="RNase_H_like"/>
    <property type="match status" value="1"/>
</dbReference>
<evidence type="ECO:0000313" key="2">
    <source>
        <dbReference type="EMBL" id="KAH1083308.1"/>
    </source>
</evidence>
<dbReference type="InterPro" id="IPR036397">
    <property type="entry name" value="RNaseH_sf"/>
</dbReference>
<gene>
    <name evidence="2" type="ORF">J1N35_023069</name>
</gene>
<dbReference type="PANTHER" id="PTHR47723:SF24">
    <property type="entry name" value="RNASE H TYPE-1 DOMAIN-CONTAINING PROTEIN"/>
    <property type="match status" value="1"/>
</dbReference>
<accession>A0A9D3VHU1</accession>
<dbReference type="InterPro" id="IPR012337">
    <property type="entry name" value="RNaseH-like_sf"/>
</dbReference>
<dbReference type="EMBL" id="JAIQCV010000007">
    <property type="protein sequence ID" value="KAH1083308.1"/>
    <property type="molecule type" value="Genomic_DNA"/>
</dbReference>
<dbReference type="InterPro" id="IPR044730">
    <property type="entry name" value="RNase_H-like_dom_plant"/>
</dbReference>
<dbReference type="Pfam" id="PF13456">
    <property type="entry name" value="RVT_3"/>
    <property type="match status" value="1"/>
</dbReference>
<feature type="non-terminal residue" evidence="2">
    <location>
        <position position="1"/>
    </location>
</feature>
<evidence type="ECO:0000259" key="1">
    <source>
        <dbReference type="Pfam" id="PF13456"/>
    </source>
</evidence>
<proteinExistence type="predicted"/>
<dbReference type="Proteomes" id="UP000828251">
    <property type="component" value="Unassembled WGS sequence"/>
</dbReference>
<dbReference type="Gene3D" id="3.30.420.10">
    <property type="entry name" value="Ribonuclease H-like superfamily/Ribonuclease H"/>
    <property type="match status" value="1"/>
</dbReference>
<dbReference type="GO" id="GO:0003676">
    <property type="term" value="F:nucleic acid binding"/>
    <property type="evidence" value="ECO:0007669"/>
    <property type="project" value="InterPro"/>
</dbReference>
<dbReference type="GO" id="GO:0004523">
    <property type="term" value="F:RNA-DNA hybrid ribonuclease activity"/>
    <property type="evidence" value="ECO:0007669"/>
    <property type="project" value="InterPro"/>
</dbReference>
<dbReference type="InterPro" id="IPR053151">
    <property type="entry name" value="RNase_H-like"/>
</dbReference>
<dbReference type="OrthoDB" id="1741277at2759"/>
<evidence type="ECO:0000313" key="3">
    <source>
        <dbReference type="Proteomes" id="UP000828251"/>
    </source>
</evidence>